<dbReference type="AlphaFoldDB" id="A0AAW5HYH4"/>
<organism evidence="2 3">
    <name type="scientific">Corynebacterium lipophilum</name>
    <dbReference type="NCBI Taxonomy" id="2804918"/>
    <lineage>
        <taxon>Bacteria</taxon>
        <taxon>Bacillati</taxon>
        <taxon>Actinomycetota</taxon>
        <taxon>Actinomycetes</taxon>
        <taxon>Mycobacteriales</taxon>
        <taxon>Corynebacteriaceae</taxon>
        <taxon>Corynebacterium</taxon>
    </lineage>
</organism>
<keyword evidence="3" id="KW-1185">Reference proteome</keyword>
<proteinExistence type="predicted"/>
<dbReference type="GO" id="GO:0006355">
    <property type="term" value="P:regulation of DNA-templated transcription"/>
    <property type="evidence" value="ECO:0007669"/>
    <property type="project" value="InterPro"/>
</dbReference>
<gene>
    <name evidence="2" type="ORF">JMN37_07985</name>
</gene>
<dbReference type="Gene3D" id="1.10.1220.10">
    <property type="entry name" value="Met repressor-like"/>
    <property type="match status" value="1"/>
</dbReference>
<dbReference type="Pfam" id="PF01402">
    <property type="entry name" value="RHH_1"/>
    <property type="match status" value="1"/>
</dbReference>
<evidence type="ECO:0000259" key="1">
    <source>
        <dbReference type="Pfam" id="PF01402"/>
    </source>
</evidence>
<dbReference type="SUPFAM" id="SSF47598">
    <property type="entry name" value="Ribbon-helix-helix"/>
    <property type="match status" value="1"/>
</dbReference>
<dbReference type="RefSeq" id="WP_070361826.1">
    <property type="nucleotide sequence ID" value="NZ_JAEUWV010000011.1"/>
</dbReference>
<dbReference type="CDD" id="cd22233">
    <property type="entry name" value="RHH_CopAso-like"/>
    <property type="match status" value="1"/>
</dbReference>
<accession>A0AAW5HYH4</accession>
<dbReference type="InterPro" id="IPR013321">
    <property type="entry name" value="Arc_rbn_hlx_hlx"/>
</dbReference>
<dbReference type="InterPro" id="IPR010985">
    <property type="entry name" value="Ribbon_hlx_hlx"/>
</dbReference>
<dbReference type="InterPro" id="IPR002145">
    <property type="entry name" value="CopG"/>
</dbReference>
<dbReference type="EMBL" id="JAEUWV010000011">
    <property type="protein sequence ID" value="MCO6394910.1"/>
    <property type="molecule type" value="Genomic_DNA"/>
</dbReference>
<sequence>MSGSVISLRMDEVQKRRLDELATKTGRPKAFYIREAIEAYLDDAEYIYELQAEAEAVRRGELETVTLDELKAECGLAD</sequence>
<reference evidence="2 3" key="1">
    <citation type="submission" date="2021-01" db="EMBL/GenBank/DDBJ databases">
        <title>Identification and Characterization of Corynebacterium sp.</title>
        <authorList>
            <person name="Luo Q."/>
            <person name="Qu P."/>
            <person name="Chen Q."/>
        </authorList>
    </citation>
    <scope>NUCLEOTIDE SEQUENCE [LARGE SCALE GENOMIC DNA]</scope>
    <source>
        <strain evidence="2 3">MC-18</strain>
    </source>
</reference>
<name>A0AAW5HYH4_9CORY</name>
<protein>
    <submittedName>
        <fullName evidence="2">Ribbon-helix-helix protein, CopG family</fullName>
    </submittedName>
</protein>
<evidence type="ECO:0000313" key="3">
    <source>
        <dbReference type="Proteomes" id="UP001205920"/>
    </source>
</evidence>
<evidence type="ECO:0000313" key="2">
    <source>
        <dbReference type="EMBL" id="MCO6394910.1"/>
    </source>
</evidence>
<feature type="domain" description="Ribbon-helix-helix protein CopG" evidence="1">
    <location>
        <begin position="5"/>
        <end position="43"/>
    </location>
</feature>
<dbReference type="Proteomes" id="UP001205920">
    <property type="component" value="Unassembled WGS sequence"/>
</dbReference>
<comment type="caution">
    <text evidence="2">The sequence shown here is derived from an EMBL/GenBank/DDBJ whole genome shotgun (WGS) entry which is preliminary data.</text>
</comment>